<organism evidence="3 4">
    <name type="scientific">Cytobacillus dafuensis</name>
    <name type="common">Bacillus dafuensis</name>
    <dbReference type="NCBI Taxonomy" id="1742359"/>
    <lineage>
        <taxon>Bacteria</taxon>
        <taxon>Bacillati</taxon>
        <taxon>Bacillota</taxon>
        <taxon>Bacilli</taxon>
        <taxon>Bacillales</taxon>
        <taxon>Bacillaceae</taxon>
        <taxon>Cytobacillus</taxon>
    </lineage>
</organism>
<dbReference type="PIRSF" id="PIRSF038959">
    <property type="entry name" value="SdpI"/>
    <property type="match status" value="1"/>
</dbReference>
<dbReference type="KEGG" id="bda:FSZ17_07040"/>
<feature type="domain" description="DUF1648" evidence="2">
    <location>
        <begin position="10"/>
        <end position="57"/>
    </location>
</feature>
<dbReference type="STRING" id="1742359.GCA_001439625_01506"/>
<gene>
    <name evidence="3" type="ORF">FSZ17_07040</name>
</gene>
<dbReference type="PANTHER" id="PTHR37810">
    <property type="entry name" value="IMMUNITY PROTEIN SDPI"/>
    <property type="match status" value="1"/>
</dbReference>
<feature type="transmembrane region" description="Helical" evidence="1">
    <location>
        <begin position="5"/>
        <end position="22"/>
    </location>
</feature>
<feature type="transmembrane region" description="Helical" evidence="1">
    <location>
        <begin position="153"/>
        <end position="177"/>
    </location>
</feature>
<evidence type="ECO:0000259" key="2">
    <source>
        <dbReference type="Pfam" id="PF07853"/>
    </source>
</evidence>
<keyword evidence="1" id="KW-0812">Transmembrane</keyword>
<proteinExistence type="predicted"/>
<keyword evidence="1" id="KW-1133">Transmembrane helix</keyword>
<evidence type="ECO:0000256" key="1">
    <source>
        <dbReference type="SAM" id="Phobius"/>
    </source>
</evidence>
<dbReference type="OrthoDB" id="2973348at2"/>
<dbReference type="PANTHER" id="PTHR37810:SF5">
    <property type="entry name" value="IMMUNITY PROTEIN SDPI"/>
    <property type="match status" value="1"/>
</dbReference>
<evidence type="ECO:0000313" key="4">
    <source>
        <dbReference type="Proteomes" id="UP000321555"/>
    </source>
</evidence>
<feature type="transmembrane region" description="Helical" evidence="1">
    <location>
        <begin position="113"/>
        <end position="132"/>
    </location>
</feature>
<keyword evidence="1" id="KW-0472">Membrane</keyword>
<protein>
    <submittedName>
        <fullName evidence="3">DUF1648 domain-containing protein</fullName>
    </submittedName>
</protein>
<dbReference type="Proteomes" id="UP000321555">
    <property type="component" value="Chromosome"/>
</dbReference>
<feature type="transmembrane region" description="Helical" evidence="1">
    <location>
        <begin position="183"/>
        <end position="204"/>
    </location>
</feature>
<feature type="transmembrane region" description="Helical" evidence="1">
    <location>
        <begin position="48"/>
        <end position="71"/>
    </location>
</feature>
<feature type="transmembrane region" description="Helical" evidence="1">
    <location>
        <begin position="83"/>
        <end position="107"/>
    </location>
</feature>
<evidence type="ECO:0000313" key="3">
    <source>
        <dbReference type="EMBL" id="QED47016.1"/>
    </source>
</evidence>
<name>A0A5B8Z6J5_CYTDA</name>
<dbReference type="GO" id="GO:0009636">
    <property type="term" value="P:response to toxic substance"/>
    <property type="evidence" value="ECO:0007669"/>
    <property type="project" value="TreeGrafter"/>
</dbReference>
<keyword evidence="4" id="KW-1185">Reference proteome</keyword>
<accession>A0A5B8Z6J5</accession>
<dbReference type="Pfam" id="PF07853">
    <property type="entry name" value="DUF1648"/>
    <property type="match status" value="1"/>
</dbReference>
<sequence length="213" mass="24087">MIRKFFVWLTVALALGLSFYFYKDLPSEIPSKFANLKGSPTDYASKDLILFVIPFSMIISSLALSVITIWGKQSEVFKRLGKILDSISLALNIVLLILHCAIIYIGLGNQLNILLLLPIIVGIVFIITGNLLPRLQLKEGTKENSLKQATYDLWHQVSRTVSYALFFGGFVMIFSILLPKNLILSSFFIILVLTILSAFFFSYIRYTRYANTN</sequence>
<dbReference type="InterPro" id="IPR026272">
    <property type="entry name" value="SdpI"/>
</dbReference>
<dbReference type="InterPro" id="IPR012867">
    <property type="entry name" value="DUF1648"/>
</dbReference>
<dbReference type="EMBL" id="CP042593">
    <property type="protein sequence ID" value="QED47016.1"/>
    <property type="molecule type" value="Genomic_DNA"/>
</dbReference>
<reference evidence="4" key="1">
    <citation type="submission" date="2019-08" db="EMBL/GenBank/DDBJ databases">
        <authorList>
            <person name="Zheng X."/>
        </authorList>
    </citation>
    <scope>NUCLEOTIDE SEQUENCE [LARGE SCALE GENOMIC DNA]</scope>
    <source>
        <strain evidence="4">FJAT-25496</strain>
    </source>
</reference>
<dbReference type="AlphaFoldDB" id="A0A5B8Z6J5"/>
<dbReference type="RefSeq" id="WP_057776652.1">
    <property type="nucleotide sequence ID" value="NZ_CP042593.1"/>
</dbReference>